<name>A0A644YIM4_9ZZZZ</name>
<reference evidence="1" key="1">
    <citation type="submission" date="2019-08" db="EMBL/GenBank/DDBJ databases">
        <authorList>
            <person name="Kucharzyk K."/>
            <person name="Murdoch R.W."/>
            <person name="Higgins S."/>
            <person name="Loffler F."/>
        </authorList>
    </citation>
    <scope>NUCLEOTIDE SEQUENCE</scope>
</reference>
<sequence length="131" mass="14205">MFDCGGCLLRRHPFGVVLPGLGLLCGGLVGQPDHRIRVGLFLQRAQHIPAQLLRGNAPVGHLPQHNAVHRFLDGGGGAVLIGQIRGVQPRNQGVVQVPLDDVPRLVKPRLQLIGSQPVHIVWLVVQSRDEI</sequence>
<protein>
    <submittedName>
        <fullName evidence="1">Uncharacterized protein</fullName>
    </submittedName>
</protein>
<dbReference type="AlphaFoldDB" id="A0A644YIM4"/>
<accession>A0A644YIM4</accession>
<comment type="caution">
    <text evidence="1">The sequence shown here is derived from an EMBL/GenBank/DDBJ whole genome shotgun (WGS) entry which is preliminary data.</text>
</comment>
<proteinExistence type="predicted"/>
<gene>
    <name evidence="1" type="ORF">SDC9_72465</name>
</gene>
<organism evidence="1">
    <name type="scientific">bioreactor metagenome</name>
    <dbReference type="NCBI Taxonomy" id="1076179"/>
    <lineage>
        <taxon>unclassified sequences</taxon>
        <taxon>metagenomes</taxon>
        <taxon>ecological metagenomes</taxon>
    </lineage>
</organism>
<dbReference type="EMBL" id="VSSQ01004619">
    <property type="protein sequence ID" value="MPM25964.1"/>
    <property type="molecule type" value="Genomic_DNA"/>
</dbReference>
<evidence type="ECO:0000313" key="1">
    <source>
        <dbReference type="EMBL" id="MPM25964.1"/>
    </source>
</evidence>